<dbReference type="InterPro" id="IPR005024">
    <property type="entry name" value="Snf7_fam"/>
</dbReference>
<comment type="caution">
    <text evidence="5">The sequence shown here is derived from an EMBL/GenBank/DDBJ whole genome shotgun (WGS) entry which is preliminary data.</text>
</comment>
<gene>
    <name evidence="5" type="ORF">FBUS_03103</name>
</gene>
<evidence type="ECO:0000313" key="6">
    <source>
        <dbReference type="Proteomes" id="UP000728185"/>
    </source>
</evidence>
<name>A0A8E0RLP1_9TREM</name>
<reference evidence="5" key="1">
    <citation type="submission" date="2019-05" db="EMBL/GenBank/DDBJ databases">
        <title>Annotation for the trematode Fasciolopsis buski.</title>
        <authorList>
            <person name="Choi Y.-J."/>
        </authorList>
    </citation>
    <scope>NUCLEOTIDE SEQUENCE</scope>
    <source>
        <strain evidence="5">HT</strain>
        <tissue evidence="5">Whole worm</tissue>
    </source>
</reference>
<comment type="similarity">
    <text evidence="1">Belongs to the SNF7 family.</text>
</comment>
<feature type="compositionally biased region" description="Polar residues" evidence="4">
    <location>
        <begin position="197"/>
        <end position="206"/>
    </location>
</feature>
<dbReference type="PANTHER" id="PTHR22761">
    <property type="entry name" value="CHARGED MULTIVESICULAR BODY PROTEIN"/>
    <property type="match status" value="1"/>
</dbReference>
<dbReference type="GO" id="GO:0032511">
    <property type="term" value="P:late endosome to vacuole transport via multivesicular body sorting pathway"/>
    <property type="evidence" value="ECO:0007669"/>
    <property type="project" value="TreeGrafter"/>
</dbReference>
<dbReference type="PANTHER" id="PTHR22761:SF12">
    <property type="entry name" value="CHARGED MULTIVESICULAR BODY PROTEIN 5"/>
    <property type="match status" value="1"/>
</dbReference>
<keyword evidence="2" id="KW-0175">Coiled coil</keyword>
<feature type="region of interest" description="Disordered" evidence="4">
    <location>
        <begin position="184"/>
        <end position="206"/>
    </location>
</feature>
<dbReference type="Gene3D" id="6.10.140.1230">
    <property type="match status" value="1"/>
</dbReference>
<dbReference type="GO" id="GO:0006900">
    <property type="term" value="P:vesicle budding from membrane"/>
    <property type="evidence" value="ECO:0007669"/>
    <property type="project" value="TreeGrafter"/>
</dbReference>
<organism evidence="5 6">
    <name type="scientific">Fasciolopsis buskii</name>
    <dbReference type="NCBI Taxonomy" id="27845"/>
    <lineage>
        <taxon>Eukaryota</taxon>
        <taxon>Metazoa</taxon>
        <taxon>Spiralia</taxon>
        <taxon>Lophotrochozoa</taxon>
        <taxon>Platyhelminthes</taxon>
        <taxon>Trematoda</taxon>
        <taxon>Digenea</taxon>
        <taxon>Plagiorchiida</taxon>
        <taxon>Echinostomata</taxon>
        <taxon>Echinostomatoidea</taxon>
        <taxon>Fasciolidae</taxon>
        <taxon>Fasciolopsis</taxon>
    </lineage>
</organism>
<sequence>MNRLFGSSKPKTTANLTDVAANVDERNETIEKKVAKIDGELRQITTQLSKMRDGPQKNMLKQKALRLLRQKKAYAHQSEQLANQSFNISQTDFALKSLQDTKTTVDAMKVTSKAMKREMKKINIDQVFDVQDDLADMMYEADEIQDALGQNYATPDVDESELEAELMALGGELDSYGLEDAIDVPSVPNTALPGESVPTSATGSKTTVNGVQLDEFGLPQIS</sequence>
<proteinExistence type="inferred from homology"/>
<evidence type="ECO:0000256" key="1">
    <source>
        <dbReference type="ARBA" id="ARBA00006190"/>
    </source>
</evidence>
<evidence type="ECO:0000256" key="2">
    <source>
        <dbReference type="ARBA" id="ARBA00023054"/>
    </source>
</evidence>
<evidence type="ECO:0000256" key="3">
    <source>
        <dbReference type="ARBA" id="ARBA00041078"/>
    </source>
</evidence>
<evidence type="ECO:0000313" key="5">
    <source>
        <dbReference type="EMBL" id="KAA0183544.1"/>
    </source>
</evidence>
<dbReference type="AlphaFoldDB" id="A0A8E0RLP1"/>
<keyword evidence="6" id="KW-1185">Reference proteome</keyword>
<dbReference type="Proteomes" id="UP000728185">
    <property type="component" value="Unassembled WGS sequence"/>
</dbReference>
<evidence type="ECO:0000256" key="4">
    <source>
        <dbReference type="SAM" id="MobiDB-lite"/>
    </source>
</evidence>
<accession>A0A8E0RLP1</accession>
<dbReference type="Pfam" id="PF03357">
    <property type="entry name" value="Snf7"/>
    <property type="match status" value="1"/>
</dbReference>
<dbReference type="GO" id="GO:0005771">
    <property type="term" value="C:multivesicular body"/>
    <property type="evidence" value="ECO:0007669"/>
    <property type="project" value="TreeGrafter"/>
</dbReference>
<dbReference type="OrthoDB" id="3973241at2759"/>
<dbReference type="EMBL" id="LUCM01011720">
    <property type="protein sequence ID" value="KAA0183544.1"/>
    <property type="molecule type" value="Genomic_DNA"/>
</dbReference>
<protein>
    <recommendedName>
        <fullName evidence="3">Charged multivesicular body protein 5</fullName>
    </recommendedName>
</protein>